<sequence length="76" mass="8130">SFIKPIWTRQTINLATYTDISGRVEFNGWVDGEGTVAEAIMRICDKACIMAYSNEDGLISSIAAKAITAARAASSS</sequence>
<name>A0A9K3DDY4_9EUKA</name>
<accession>A0A9K3DDY4</accession>
<dbReference type="EMBL" id="BDIP01009891">
    <property type="protein sequence ID" value="GIQ92515.1"/>
    <property type="molecule type" value="Genomic_DNA"/>
</dbReference>
<gene>
    <name evidence="1" type="ORF">KIPB_016333</name>
</gene>
<dbReference type="AlphaFoldDB" id="A0A9K3DDY4"/>
<comment type="caution">
    <text evidence="1">The sequence shown here is derived from an EMBL/GenBank/DDBJ whole genome shotgun (WGS) entry which is preliminary data.</text>
</comment>
<evidence type="ECO:0000313" key="2">
    <source>
        <dbReference type="Proteomes" id="UP000265618"/>
    </source>
</evidence>
<feature type="non-terminal residue" evidence="1">
    <location>
        <position position="76"/>
    </location>
</feature>
<dbReference type="Proteomes" id="UP000265618">
    <property type="component" value="Unassembled WGS sequence"/>
</dbReference>
<keyword evidence="2" id="KW-1185">Reference proteome</keyword>
<feature type="non-terminal residue" evidence="1">
    <location>
        <position position="1"/>
    </location>
</feature>
<organism evidence="1 2">
    <name type="scientific">Kipferlia bialata</name>
    <dbReference type="NCBI Taxonomy" id="797122"/>
    <lineage>
        <taxon>Eukaryota</taxon>
        <taxon>Metamonada</taxon>
        <taxon>Carpediemonas-like organisms</taxon>
        <taxon>Kipferlia</taxon>
    </lineage>
</organism>
<evidence type="ECO:0000313" key="1">
    <source>
        <dbReference type="EMBL" id="GIQ92515.1"/>
    </source>
</evidence>
<reference evidence="1 2" key="1">
    <citation type="journal article" date="2018" name="PLoS ONE">
        <title>The draft genome of Kipferlia bialata reveals reductive genome evolution in fornicate parasites.</title>
        <authorList>
            <person name="Tanifuji G."/>
            <person name="Takabayashi S."/>
            <person name="Kume K."/>
            <person name="Takagi M."/>
            <person name="Nakayama T."/>
            <person name="Kamikawa R."/>
            <person name="Inagaki Y."/>
            <person name="Hashimoto T."/>
        </authorList>
    </citation>
    <scope>NUCLEOTIDE SEQUENCE [LARGE SCALE GENOMIC DNA]</scope>
    <source>
        <strain evidence="1">NY0173</strain>
    </source>
</reference>
<proteinExistence type="predicted"/>
<protein>
    <submittedName>
        <fullName evidence="1">Uncharacterized protein</fullName>
    </submittedName>
</protein>